<evidence type="ECO:0000313" key="1">
    <source>
        <dbReference type="EMBL" id="ABV33745.1"/>
    </source>
</evidence>
<dbReference type="AlphaFoldDB" id="A8F6G1"/>
<dbReference type="STRING" id="416591.Tlet_1180"/>
<dbReference type="Proteomes" id="UP000002016">
    <property type="component" value="Chromosome"/>
</dbReference>
<dbReference type="KEGG" id="tle:Tlet_1180"/>
<dbReference type="HOGENOM" id="CLU_195306_0_0_0"/>
<evidence type="ECO:0000313" key="2">
    <source>
        <dbReference type="Proteomes" id="UP000002016"/>
    </source>
</evidence>
<dbReference type="RefSeq" id="WP_012003226.1">
    <property type="nucleotide sequence ID" value="NC_009828.1"/>
</dbReference>
<sequence>MNLFETFQVIGRIVALGVFLVERPKDGVNKKEEVKKMVFDFLDDFNIRLPIPDIVLDYVLDFMIDNLVDFLNQTLWKKQAA</sequence>
<reference evidence="1 2" key="2">
    <citation type="journal article" date="2009" name="Proc. Natl. Acad. Sci. U.S.A.">
        <title>On the chimeric nature, thermophilic origin, and phylogenetic placement of the Thermotogales.</title>
        <authorList>
            <person name="Zhaxybayeva O."/>
            <person name="Swithers K.S."/>
            <person name="Lapierre P."/>
            <person name="Fournier G.P."/>
            <person name="Bickhart D.M."/>
            <person name="DeBoy R.T."/>
            <person name="Nelson K.E."/>
            <person name="Nesbo C.L."/>
            <person name="Doolittle W.F."/>
            <person name="Gogarten J.P."/>
            <person name="Noll K.M."/>
        </authorList>
    </citation>
    <scope>NUCLEOTIDE SEQUENCE [LARGE SCALE GENOMIC DNA]</scope>
    <source>
        <strain evidence="2">ATCC BAA-301 / DSM 14385 / NBRC 107922 / TMO</strain>
    </source>
</reference>
<protein>
    <submittedName>
        <fullName evidence="1">Uncharacterized protein</fullName>
    </submittedName>
</protein>
<gene>
    <name evidence="1" type="ordered locus">Tlet_1180</name>
</gene>
<keyword evidence="2" id="KW-1185">Reference proteome</keyword>
<proteinExistence type="predicted"/>
<dbReference type="OrthoDB" id="48560at2"/>
<dbReference type="eggNOG" id="ENOG502ZXWQ">
    <property type="taxonomic scope" value="Bacteria"/>
</dbReference>
<organism evidence="1 2">
    <name type="scientific">Pseudothermotoga lettingae (strain ATCC BAA-301 / DSM 14385 / NBRC 107922 / TMO)</name>
    <name type="common">Thermotoga lettingae</name>
    <dbReference type="NCBI Taxonomy" id="416591"/>
    <lineage>
        <taxon>Bacteria</taxon>
        <taxon>Thermotogati</taxon>
        <taxon>Thermotogota</taxon>
        <taxon>Thermotogae</taxon>
        <taxon>Thermotogales</taxon>
        <taxon>Thermotogaceae</taxon>
        <taxon>Pseudothermotoga</taxon>
    </lineage>
</organism>
<dbReference type="EMBL" id="CP000812">
    <property type="protein sequence ID" value="ABV33745.1"/>
    <property type="molecule type" value="Genomic_DNA"/>
</dbReference>
<name>A8F6G1_PSELT</name>
<reference evidence="1 2" key="1">
    <citation type="submission" date="2007-08" db="EMBL/GenBank/DDBJ databases">
        <title>Complete sequence of Thermotoga lettingae TMO.</title>
        <authorList>
            <consortium name="US DOE Joint Genome Institute"/>
            <person name="Copeland A."/>
            <person name="Lucas S."/>
            <person name="Lapidus A."/>
            <person name="Barry K."/>
            <person name="Glavina del Rio T."/>
            <person name="Dalin E."/>
            <person name="Tice H."/>
            <person name="Pitluck S."/>
            <person name="Foster B."/>
            <person name="Bruce D."/>
            <person name="Schmutz J."/>
            <person name="Larimer F."/>
            <person name="Land M."/>
            <person name="Hauser L."/>
            <person name="Kyrpides N."/>
            <person name="Mikhailova N."/>
            <person name="Nelson K."/>
            <person name="Gogarten J.P."/>
            <person name="Noll K."/>
            <person name="Richardson P."/>
        </authorList>
    </citation>
    <scope>NUCLEOTIDE SEQUENCE [LARGE SCALE GENOMIC DNA]</scope>
    <source>
        <strain evidence="2">ATCC BAA-301 / DSM 14385 / NBRC 107922 / TMO</strain>
    </source>
</reference>
<accession>A8F6G1</accession>